<evidence type="ECO:0000256" key="5">
    <source>
        <dbReference type="PROSITE-ProRule" id="PRU00042"/>
    </source>
</evidence>
<feature type="domain" description="C2H2-type" evidence="7">
    <location>
        <begin position="324"/>
        <end position="351"/>
    </location>
</feature>
<evidence type="ECO:0000256" key="2">
    <source>
        <dbReference type="ARBA" id="ARBA00022737"/>
    </source>
</evidence>
<dbReference type="GO" id="GO:0008270">
    <property type="term" value="F:zinc ion binding"/>
    <property type="evidence" value="ECO:0007669"/>
    <property type="project" value="UniProtKB-KW"/>
</dbReference>
<dbReference type="Gene3D" id="3.30.160.60">
    <property type="entry name" value="Classic Zinc Finger"/>
    <property type="match status" value="3"/>
</dbReference>
<dbReference type="GO" id="GO:0000978">
    <property type="term" value="F:RNA polymerase II cis-regulatory region sequence-specific DNA binding"/>
    <property type="evidence" value="ECO:0007669"/>
    <property type="project" value="TreeGrafter"/>
</dbReference>
<reference evidence="8 9" key="1">
    <citation type="submission" date="2021-07" db="EMBL/GenBank/DDBJ databases">
        <authorList>
            <person name="Imarazene B."/>
            <person name="Zahm M."/>
            <person name="Klopp C."/>
            <person name="Cabau C."/>
            <person name="Beille S."/>
            <person name="Jouanno E."/>
            <person name="Castinel A."/>
            <person name="Lluch J."/>
            <person name="Gil L."/>
            <person name="Kuchtly C."/>
            <person name="Lopez Roques C."/>
            <person name="Donnadieu C."/>
            <person name="Parrinello H."/>
            <person name="Journot L."/>
            <person name="Du K."/>
            <person name="Schartl M."/>
            <person name="Retaux S."/>
            <person name="Guiguen Y."/>
        </authorList>
    </citation>
    <scope>NUCLEOTIDE SEQUENCE [LARGE SCALE GENOMIC DNA]</scope>
    <source>
        <strain evidence="8">Pach_M1</strain>
        <tissue evidence="8">Testis</tissue>
    </source>
</reference>
<feature type="domain" description="C2H2-type" evidence="7">
    <location>
        <begin position="296"/>
        <end position="323"/>
    </location>
</feature>
<feature type="domain" description="C2H2-type" evidence="7">
    <location>
        <begin position="268"/>
        <end position="295"/>
    </location>
</feature>
<evidence type="ECO:0000313" key="8">
    <source>
        <dbReference type="EMBL" id="KAG9267283.1"/>
    </source>
</evidence>
<evidence type="ECO:0000313" key="9">
    <source>
        <dbReference type="Proteomes" id="UP000752171"/>
    </source>
</evidence>
<dbReference type="FunFam" id="3.30.160.60:FF:000446">
    <property type="entry name" value="Zinc finger protein"/>
    <property type="match status" value="1"/>
</dbReference>
<dbReference type="KEGG" id="amex:103045814"/>
<keyword evidence="6" id="KW-0175">Coiled coil</keyword>
<dbReference type="FunFam" id="3.30.160.60:FF:000096">
    <property type="entry name" value="Zinc finger and BTB domain-containing protein 18 isoform 1"/>
    <property type="match status" value="1"/>
</dbReference>
<dbReference type="EMBL" id="JAICCE010000015">
    <property type="protein sequence ID" value="KAG9267283.1"/>
    <property type="molecule type" value="Genomic_DNA"/>
</dbReference>
<dbReference type="GO" id="GO:0031519">
    <property type="term" value="C:PcG protein complex"/>
    <property type="evidence" value="ECO:0007669"/>
    <property type="project" value="TreeGrafter"/>
</dbReference>
<dbReference type="PANTHER" id="PTHR14003:SF19">
    <property type="entry name" value="YY2 TRANSCRIPTION FACTOR"/>
    <property type="match status" value="1"/>
</dbReference>
<evidence type="ECO:0000256" key="1">
    <source>
        <dbReference type="ARBA" id="ARBA00022723"/>
    </source>
</evidence>
<dbReference type="GO" id="GO:0000981">
    <property type="term" value="F:DNA-binding transcription factor activity, RNA polymerase II-specific"/>
    <property type="evidence" value="ECO:0007669"/>
    <property type="project" value="TreeGrafter"/>
</dbReference>
<dbReference type="InterPro" id="IPR036236">
    <property type="entry name" value="Znf_C2H2_sf"/>
</dbReference>
<gene>
    <name evidence="8" type="ORF">AMEX_G18110</name>
</gene>
<evidence type="ECO:0000256" key="6">
    <source>
        <dbReference type="SAM" id="Coils"/>
    </source>
</evidence>
<keyword evidence="2" id="KW-0677">Repeat</keyword>
<dbReference type="Pfam" id="PF00096">
    <property type="entry name" value="zf-C2H2"/>
    <property type="match status" value="3"/>
</dbReference>
<dbReference type="PROSITE" id="PS00028">
    <property type="entry name" value="ZINC_FINGER_C2H2_1"/>
    <property type="match status" value="3"/>
</dbReference>
<name>A0A8T2L6R7_ASTMX</name>
<dbReference type="Proteomes" id="UP000752171">
    <property type="component" value="Unassembled WGS sequence"/>
</dbReference>
<sequence>MSMTTLGKSQAFCRNVSKLERLNTRVSKLLTVAVHEVLEVVRETVSEYQEKTARTQRENERLRLKLRDALEQLEKEREVSQRCTASLSVNSLATQTLRLPGPDVSCLRQESASARMEDPAVKMEERTPAAETVCDLRVALTLADMCATEAEHDKNENEQASDSLPADCIQTIVVEDIKTESAATEHSSPQQQIAQVFDEVSENHSNPVDRQDLGGTSTYIVPFTQSTLPTPGRSAITGRSTKLATEGLNRGLSGGSKTLLGPRGIERHGCRICGKTFSRVGNLRIHERCHTGEKPHCCPVCGRCFIQAGDLKKHKRVHTGEKPYYCLQCGKNFSRRENLKRHQKIHLGESLHHQRLWIDPQ</sequence>
<dbReference type="PANTHER" id="PTHR14003">
    <property type="entry name" value="TRANSCRIPTIONAL REPRESSOR PROTEIN YY"/>
    <property type="match status" value="1"/>
</dbReference>
<dbReference type="PROSITE" id="PS50157">
    <property type="entry name" value="ZINC_FINGER_C2H2_2"/>
    <property type="match status" value="3"/>
</dbReference>
<proteinExistence type="predicted"/>
<dbReference type="InterPro" id="IPR013087">
    <property type="entry name" value="Znf_C2H2_type"/>
</dbReference>
<evidence type="ECO:0000256" key="4">
    <source>
        <dbReference type="ARBA" id="ARBA00022833"/>
    </source>
</evidence>
<accession>A0A8T2L6R7</accession>
<dbReference type="SUPFAM" id="SSF57667">
    <property type="entry name" value="beta-beta-alpha zinc fingers"/>
    <property type="match status" value="2"/>
</dbReference>
<dbReference type="GO" id="GO:0005667">
    <property type="term" value="C:transcription regulator complex"/>
    <property type="evidence" value="ECO:0007669"/>
    <property type="project" value="TreeGrafter"/>
</dbReference>
<dbReference type="SMART" id="SM00355">
    <property type="entry name" value="ZnF_C2H2"/>
    <property type="match status" value="3"/>
</dbReference>
<dbReference type="AlphaFoldDB" id="A0A8T2L6R7"/>
<comment type="caution">
    <text evidence="8">The sequence shown here is derived from an EMBL/GenBank/DDBJ whole genome shotgun (WGS) entry which is preliminary data.</text>
</comment>
<keyword evidence="3 5" id="KW-0863">Zinc-finger</keyword>
<dbReference type="GO" id="GO:0000785">
    <property type="term" value="C:chromatin"/>
    <property type="evidence" value="ECO:0007669"/>
    <property type="project" value="TreeGrafter"/>
</dbReference>
<keyword evidence="4" id="KW-0862">Zinc</keyword>
<evidence type="ECO:0000256" key="3">
    <source>
        <dbReference type="ARBA" id="ARBA00022771"/>
    </source>
</evidence>
<evidence type="ECO:0000259" key="7">
    <source>
        <dbReference type="PROSITE" id="PS50157"/>
    </source>
</evidence>
<protein>
    <submittedName>
        <fullName evidence="8">Zinc finger protein with KRAB and SCAN domains 5-like</fullName>
    </submittedName>
</protein>
<keyword evidence="1" id="KW-0479">Metal-binding</keyword>
<feature type="coiled-coil region" evidence="6">
    <location>
        <begin position="38"/>
        <end position="79"/>
    </location>
</feature>
<organism evidence="8 9">
    <name type="scientific">Astyanax mexicanus</name>
    <name type="common">Blind cave fish</name>
    <name type="synonym">Astyanax fasciatus mexicanus</name>
    <dbReference type="NCBI Taxonomy" id="7994"/>
    <lineage>
        <taxon>Eukaryota</taxon>
        <taxon>Metazoa</taxon>
        <taxon>Chordata</taxon>
        <taxon>Craniata</taxon>
        <taxon>Vertebrata</taxon>
        <taxon>Euteleostomi</taxon>
        <taxon>Actinopterygii</taxon>
        <taxon>Neopterygii</taxon>
        <taxon>Teleostei</taxon>
        <taxon>Ostariophysi</taxon>
        <taxon>Characiformes</taxon>
        <taxon>Characoidei</taxon>
        <taxon>Acestrorhamphidae</taxon>
        <taxon>Acestrorhamphinae</taxon>
        <taxon>Astyanax</taxon>
    </lineage>
</organism>
<dbReference type="FunFam" id="3.30.160.60:FF:002343">
    <property type="entry name" value="Zinc finger protein 33A"/>
    <property type="match status" value="1"/>
</dbReference>